<keyword evidence="12 13" id="KW-0472">Membrane</keyword>
<proteinExistence type="inferred from homology"/>
<evidence type="ECO:0000256" key="5">
    <source>
        <dbReference type="ARBA" id="ARBA00022670"/>
    </source>
</evidence>
<dbReference type="GO" id="GO:0005886">
    <property type="term" value="C:plasma membrane"/>
    <property type="evidence" value="ECO:0007669"/>
    <property type="project" value="UniProtKB-SubCell"/>
</dbReference>
<gene>
    <name evidence="15" type="ORF">ENJ51_01330</name>
</gene>
<evidence type="ECO:0000256" key="11">
    <source>
        <dbReference type="ARBA" id="ARBA00023049"/>
    </source>
</evidence>
<comment type="caution">
    <text evidence="15">The sequence shown here is derived from an EMBL/GenBank/DDBJ whole genome shotgun (WGS) entry which is preliminary data.</text>
</comment>
<evidence type="ECO:0000256" key="1">
    <source>
        <dbReference type="ARBA" id="ARBA00001947"/>
    </source>
</evidence>
<keyword evidence="8" id="KW-0378">Hydrolase</keyword>
<dbReference type="CDD" id="cd06158">
    <property type="entry name" value="S2P-M50_like_1"/>
    <property type="match status" value="1"/>
</dbReference>
<evidence type="ECO:0000256" key="6">
    <source>
        <dbReference type="ARBA" id="ARBA00022692"/>
    </source>
</evidence>
<comment type="cofactor">
    <cofactor evidence="1">
        <name>Zn(2+)</name>
        <dbReference type="ChEBI" id="CHEBI:29105"/>
    </cofactor>
</comment>
<evidence type="ECO:0000256" key="4">
    <source>
        <dbReference type="ARBA" id="ARBA00022475"/>
    </source>
</evidence>
<dbReference type="AlphaFoldDB" id="A0A7V2T0Z6"/>
<sequence length="211" mass="22804">MEKIIYNIAVWAIPVLFAITVHEVAHGWVANKLGDGTARMLGRLSLNPAKHIDPIGTILVPILLMIFSPIVFGWAKPVPVDMRNFKNPRRDMAIVAVAGPLSNVAMAIFWVGFLHLTQSIITDPAIAKGLQSMAGAGIIINIVLFAFNLIPIPPLDGGRVLSGLVPAKISDLLDKVEPYGFFIVIGLVYLGAFEPIIMPVIGVFFKLFGLA</sequence>
<feature type="transmembrane region" description="Helical" evidence="13">
    <location>
        <begin position="179"/>
        <end position="205"/>
    </location>
</feature>
<dbReference type="Proteomes" id="UP000885750">
    <property type="component" value="Unassembled WGS sequence"/>
</dbReference>
<dbReference type="PANTHER" id="PTHR35864:SF1">
    <property type="entry name" value="ZINC METALLOPROTEASE YWHC-RELATED"/>
    <property type="match status" value="1"/>
</dbReference>
<organism evidence="15">
    <name type="scientific">Leucothrix mucor</name>
    <dbReference type="NCBI Taxonomy" id="45248"/>
    <lineage>
        <taxon>Bacteria</taxon>
        <taxon>Pseudomonadati</taxon>
        <taxon>Pseudomonadota</taxon>
        <taxon>Gammaproteobacteria</taxon>
        <taxon>Thiotrichales</taxon>
        <taxon>Thiotrichaceae</taxon>
        <taxon>Leucothrix</taxon>
    </lineage>
</organism>
<dbReference type="InterPro" id="IPR044537">
    <property type="entry name" value="Rip2-like"/>
</dbReference>
<evidence type="ECO:0000256" key="2">
    <source>
        <dbReference type="ARBA" id="ARBA00004651"/>
    </source>
</evidence>
<name>A0A7V2T0Z6_LEUMU</name>
<dbReference type="GO" id="GO:0046872">
    <property type="term" value="F:metal ion binding"/>
    <property type="evidence" value="ECO:0007669"/>
    <property type="project" value="UniProtKB-KW"/>
</dbReference>
<dbReference type="GO" id="GO:0008237">
    <property type="term" value="F:metallopeptidase activity"/>
    <property type="evidence" value="ECO:0007669"/>
    <property type="project" value="UniProtKB-KW"/>
</dbReference>
<feature type="transmembrane region" description="Helical" evidence="13">
    <location>
        <begin position="133"/>
        <end position="152"/>
    </location>
</feature>
<keyword evidence="9" id="KW-0862">Zinc</keyword>
<feature type="domain" description="Peptidase M50" evidence="14">
    <location>
        <begin position="120"/>
        <end position="171"/>
    </location>
</feature>
<dbReference type="Pfam" id="PF02163">
    <property type="entry name" value="Peptidase_M50"/>
    <property type="match status" value="1"/>
</dbReference>
<dbReference type="InterPro" id="IPR052348">
    <property type="entry name" value="Metallopeptidase_M50B"/>
</dbReference>
<feature type="transmembrane region" description="Helical" evidence="13">
    <location>
        <begin position="51"/>
        <end position="72"/>
    </location>
</feature>
<keyword evidence="6 13" id="KW-0812">Transmembrane</keyword>
<evidence type="ECO:0000256" key="10">
    <source>
        <dbReference type="ARBA" id="ARBA00022989"/>
    </source>
</evidence>
<evidence type="ECO:0000256" key="9">
    <source>
        <dbReference type="ARBA" id="ARBA00022833"/>
    </source>
</evidence>
<feature type="transmembrane region" description="Helical" evidence="13">
    <location>
        <begin position="6"/>
        <end position="30"/>
    </location>
</feature>
<keyword evidence="4" id="KW-1003">Cell membrane</keyword>
<evidence type="ECO:0000256" key="7">
    <source>
        <dbReference type="ARBA" id="ARBA00022723"/>
    </source>
</evidence>
<evidence type="ECO:0000259" key="14">
    <source>
        <dbReference type="Pfam" id="PF02163"/>
    </source>
</evidence>
<keyword evidence="5 15" id="KW-0645">Protease</keyword>
<comment type="subcellular location">
    <subcellularLocation>
        <location evidence="2">Cell membrane</location>
        <topology evidence="2">Multi-pass membrane protein</topology>
    </subcellularLocation>
</comment>
<evidence type="ECO:0000256" key="3">
    <source>
        <dbReference type="ARBA" id="ARBA00007931"/>
    </source>
</evidence>
<keyword evidence="10 13" id="KW-1133">Transmembrane helix</keyword>
<evidence type="ECO:0000256" key="12">
    <source>
        <dbReference type="ARBA" id="ARBA00023136"/>
    </source>
</evidence>
<dbReference type="PANTHER" id="PTHR35864">
    <property type="entry name" value="ZINC METALLOPROTEASE MJ0611-RELATED"/>
    <property type="match status" value="1"/>
</dbReference>
<dbReference type="InterPro" id="IPR008915">
    <property type="entry name" value="Peptidase_M50"/>
</dbReference>
<evidence type="ECO:0000256" key="13">
    <source>
        <dbReference type="SAM" id="Phobius"/>
    </source>
</evidence>
<evidence type="ECO:0000313" key="15">
    <source>
        <dbReference type="EMBL" id="HFC91434.1"/>
    </source>
</evidence>
<keyword evidence="11" id="KW-0482">Metalloprotease</keyword>
<keyword evidence="7" id="KW-0479">Metal-binding</keyword>
<reference evidence="15" key="1">
    <citation type="journal article" date="2020" name="mSystems">
        <title>Genome- and Community-Level Interaction Insights into Carbon Utilization and Element Cycling Functions of Hydrothermarchaeota in Hydrothermal Sediment.</title>
        <authorList>
            <person name="Zhou Z."/>
            <person name="Liu Y."/>
            <person name="Xu W."/>
            <person name="Pan J."/>
            <person name="Luo Z.H."/>
            <person name="Li M."/>
        </authorList>
    </citation>
    <scope>NUCLEOTIDE SEQUENCE [LARGE SCALE GENOMIC DNA]</scope>
    <source>
        <strain evidence="15">HyVt-493</strain>
    </source>
</reference>
<evidence type="ECO:0000256" key="8">
    <source>
        <dbReference type="ARBA" id="ARBA00022801"/>
    </source>
</evidence>
<feature type="transmembrane region" description="Helical" evidence="13">
    <location>
        <begin position="92"/>
        <end position="113"/>
    </location>
</feature>
<dbReference type="GO" id="GO:0006508">
    <property type="term" value="P:proteolysis"/>
    <property type="evidence" value="ECO:0007669"/>
    <property type="project" value="UniProtKB-KW"/>
</dbReference>
<dbReference type="EMBL" id="DRMS01000050">
    <property type="protein sequence ID" value="HFC91434.1"/>
    <property type="molecule type" value="Genomic_DNA"/>
</dbReference>
<protein>
    <submittedName>
        <fullName evidence="15">Site-2 protease family protein</fullName>
    </submittedName>
</protein>
<comment type="similarity">
    <text evidence="3">Belongs to the peptidase M50B family.</text>
</comment>
<accession>A0A7V2T0Z6</accession>